<feature type="chain" id="PRO_5047494978" evidence="7">
    <location>
        <begin position="27"/>
        <end position="183"/>
    </location>
</feature>
<keyword evidence="4" id="KW-0186">Copper</keyword>
<keyword evidence="10" id="KW-1185">Reference proteome</keyword>
<feature type="signal peptide" evidence="7">
    <location>
        <begin position="1"/>
        <end position="26"/>
    </location>
</feature>
<reference evidence="9 10" key="1">
    <citation type="submission" date="2023-11" db="EMBL/GenBank/DDBJ databases">
        <title>Lentzea sokolovensis, sp. nov., Lentzea kristufkii, sp. nov., and Lentzea miocenensis, sp. nov., rare actinobacteria from Sokolov Coal Basin, Miocene lacustrine sediment, Czech Republic.</title>
        <authorList>
            <person name="Lara A."/>
            <person name="Kotroba L."/>
            <person name="Nouioui I."/>
            <person name="Neumann-Schaal M."/>
            <person name="Mast Y."/>
            <person name="Chronakova A."/>
        </authorList>
    </citation>
    <scope>NUCLEOTIDE SEQUENCE [LARGE SCALE GENOMIC DNA]</scope>
    <source>
        <strain evidence="9 10">BCCO 10_0856</strain>
    </source>
</reference>
<accession>A0ABU4SSJ3</accession>
<dbReference type="InterPro" id="IPR014756">
    <property type="entry name" value="Ig_E-set"/>
</dbReference>
<keyword evidence="6" id="KW-0472">Membrane</keyword>
<feature type="domain" description="CopC" evidence="8">
    <location>
        <begin position="25"/>
        <end position="119"/>
    </location>
</feature>
<feature type="region of interest" description="Disordered" evidence="5">
    <location>
        <begin position="127"/>
        <end position="153"/>
    </location>
</feature>
<evidence type="ECO:0000256" key="7">
    <source>
        <dbReference type="SAM" id="SignalP"/>
    </source>
</evidence>
<dbReference type="InterPro" id="IPR032694">
    <property type="entry name" value="CopC/D"/>
</dbReference>
<dbReference type="InterPro" id="IPR007348">
    <property type="entry name" value="CopC_dom"/>
</dbReference>
<comment type="caution">
    <text evidence="9">The sequence shown here is derived from an EMBL/GenBank/DDBJ whole genome shotgun (WGS) entry which is preliminary data.</text>
</comment>
<feature type="compositionally biased region" description="Polar residues" evidence="5">
    <location>
        <begin position="127"/>
        <end position="151"/>
    </location>
</feature>
<comment type="subcellular location">
    <subcellularLocation>
        <location evidence="1">Cell envelope</location>
    </subcellularLocation>
</comment>
<dbReference type="EMBL" id="JAXAVW010000001">
    <property type="protein sequence ID" value="MDX8028828.1"/>
    <property type="molecule type" value="Genomic_DNA"/>
</dbReference>
<dbReference type="Pfam" id="PF04234">
    <property type="entry name" value="CopC"/>
    <property type="match status" value="1"/>
</dbReference>
<evidence type="ECO:0000313" key="10">
    <source>
        <dbReference type="Proteomes" id="UP001285521"/>
    </source>
</evidence>
<dbReference type="PANTHER" id="PTHR34820:SF4">
    <property type="entry name" value="INNER MEMBRANE PROTEIN YEBZ"/>
    <property type="match status" value="1"/>
</dbReference>
<evidence type="ECO:0000256" key="1">
    <source>
        <dbReference type="ARBA" id="ARBA00004196"/>
    </source>
</evidence>
<dbReference type="PANTHER" id="PTHR34820">
    <property type="entry name" value="INNER MEMBRANE PROTEIN YEBZ"/>
    <property type="match status" value="1"/>
</dbReference>
<proteinExistence type="predicted"/>
<sequence length="183" mass="18922">MRRFFSALVLALFAATAVAVPAQAHAELKSSNPASGAALDALPEQIELTFSDVISLPDGDAVTITGPDGAKWPITQSNVVDKTITAKFDTAAAKAGAHTLAWKAQSEDGDVVQGTFTFTMNVAAQTSSEAPPSSVTMSAPVSNAPPSTAPSESGGVPAWLWIVVVLIVLVGVILLVRRRKPQS</sequence>
<protein>
    <submittedName>
        <fullName evidence="9">Copper resistance protein CopC</fullName>
    </submittedName>
</protein>
<evidence type="ECO:0000256" key="3">
    <source>
        <dbReference type="ARBA" id="ARBA00022729"/>
    </source>
</evidence>
<organism evidence="9 10">
    <name type="scientific">Lentzea miocenica</name>
    <dbReference type="NCBI Taxonomy" id="3095431"/>
    <lineage>
        <taxon>Bacteria</taxon>
        <taxon>Bacillati</taxon>
        <taxon>Actinomycetota</taxon>
        <taxon>Actinomycetes</taxon>
        <taxon>Pseudonocardiales</taxon>
        <taxon>Pseudonocardiaceae</taxon>
        <taxon>Lentzea</taxon>
    </lineage>
</organism>
<dbReference type="Proteomes" id="UP001285521">
    <property type="component" value="Unassembled WGS sequence"/>
</dbReference>
<keyword evidence="6" id="KW-0812">Transmembrane</keyword>
<dbReference type="InterPro" id="IPR014755">
    <property type="entry name" value="Cu-Rt/internalin_Ig-like"/>
</dbReference>
<dbReference type="Gene3D" id="2.60.40.1220">
    <property type="match status" value="1"/>
</dbReference>
<evidence type="ECO:0000256" key="4">
    <source>
        <dbReference type="ARBA" id="ARBA00023008"/>
    </source>
</evidence>
<name>A0ABU4SSJ3_9PSEU</name>
<evidence type="ECO:0000256" key="5">
    <source>
        <dbReference type="SAM" id="MobiDB-lite"/>
    </source>
</evidence>
<evidence type="ECO:0000256" key="6">
    <source>
        <dbReference type="SAM" id="Phobius"/>
    </source>
</evidence>
<keyword evidence="2" id="KW-0479">Metal-binding</keyword>
<keyword evidence="6" id="KW-1133">Transmembrane helix</keyword>
<feature type="transmembrane region" description="Helical" evidence="6">
    <location>
        <begin position="158"/>
        <end position="176"/>
    </location>
</feature>
<dbReference type="RefSeq" id="WP_319963829.1">
    <property type="nucleotide sequence ID" value="NZ_JAXAVW010000001.1"/>
</dbReference>
<evidence type="ECO:0000259" key="8">
    <source>
        <dbReference type="Pfam" id="PF04234"/>
    </source>
</evidence>
<dbReference type="SUPFAM" id="SSF81296">
    <property type="entry name" value="E set domains"/>
    <property type="match status" value="1"/>
</dbReference>
<evidence type="ECO:0000313" key="9">
    <source>
        <dbReference type="EMBL" id="MDX8028828.1"/>
    </source>
</evidence>
<gene>
    <name evidence="9" type="ORF">SK803_01335</name>
</gene>
<keyword evidence="3 7" id="KW-0732">Signal</keyword>
<evidence type="ECO:0000256" key="2">
    <source>
        <dbReference type="ARBA" id="ARBA00022723"/>
    </source>
</evidence>